<organism evidence="2 3">
    <name type="scientific">Vigna mungo</name>
    <name type="common">Black gram</name>
    <name type="synonym">Phaseolus mungo</name>
    <dbReference type="NCBI Taxonomy" id="3915"/>
    <lineage>
        <taxon>Eukaryota</taxon>
        <taxon>Viridiplantae</taxon>
        <taxon>Streptophyta</taxon>
        <taxon>Embryophyta</taxon>
        <taxon>Tracheophyta</taxon>
        <taxon>Spermatophyta</taxon>
        <taxon>Magnoliopsida</taxon>
        <taxon>eudicotyledons</taxon>
        <taxon>Gunneridae</taxon>
        <taxon>Pentapetalae</taxon>
        <taxon>rosids</taxon>
        <taxon>fabids</taxon>
        <taxon>Fabales</taxon>
        <taxon>Fabaceae</taxon>
        <taxon>Papilionoideae</taxon>
        <taxon>50 kb inversion clade</taxon>
        <taxon>NPAAA clade</taxon>
        <taxon>indigoferoid/millettioid clade</taxon>
        <taxon>Phaseoleae</taxon>
        <taxon>Vigna</taxon>
    </lineage>
</organism>
<name>A0AAQ3RPJ4_VIGMU</name>
<dbReference type="PANTHER" id="PTHR47212:SF4">
    <property type="entry name" value="ADHESIN-LIKE PROTEIN, PUTATIVE (DUF3741)-RELATED"/>
    <property type="match status" value="1"/>
</dbReference>
<feature type="domain" description="DUF3741" evidence="1">
    <location>
        <begin position="28"/>
        <end position="72"/>
    </location>
</feature>
<sequence length="129" mass="15000">MMAKLMRSQTKKNVMSENLANAIHEFVNQMRLHGKDLHEDGQFLSSREVMEALQVISSDKQLFLKLLQEPNSHLLKYIQEFENAQGRDDKECSSLTTSNCSELELVSLKQTRENTNRKHLNFFRKINSS</sequence>
<accession>A0AAQ3RPJ4</accession>
<dbReference type="EMBL" id="CP144694">
    <property type="protein sequence ID" value="WVZ01802.1"/>
    <property type="molecule type" value="Genomic_DNA"/>
</dbReference>
<dbReference type="Pfam" id="PF12552">
    <property type="entry name" value="DUF3741"/>
    <property type="match status" value="1"/>
</dbReference>
<keyword evidence="3" id="KW-1185">Reference proteome</keyword>
<evidence type="ECO:0000313" key="2">
    <source>
        <dbReference type="EMBL" id="WVZ01802.1"/>
    </source>
</evidence>
<gene>
    <name evidence="2" type="ORF">V8G54_022608</name>
</gene>
<reference evidence="2 3" key="1">
    <citation type="journal article" date="2023" name="Life. Sci Alliance">
        <title>Evolutionary insights into 3D genome organization and epigenetic landscape of Vigna mungo.</title>
        <authorList>
            <person name="Junaid A."/>
            <person name="Singh B."/>
            <person name="Bhatia S."/>
        </authorList>
    </citation>
    <scope>NUCLEOTIDE SEQUENCE [LARGE SCALE GENOMIC DNA]</scope>
    <source>
        <strain evidence="2">Urdbean</strain>
    </source>
</reference>
<evidence type="ECO:0000313" key="3">
    <source>
        <dbReference type="Proteomes" id="UP001374535"/>
    </source>
</evidence>
<dbReference type="Proteomes" id="UP001374535">
    <property type="component" value="Chromosome 7"/>
</dbReference>
<protein>
    <recommendedName>
        <fullName evidence="1">DUF3741 domain-containing protein</fullName>
    </recommendedName>
</protein>
<dbReference type="PANTHER" id="PTHR47212">
    <property type="entry name" value="ADHESIN-LIKE PROTEIN, PUTATIVE (DUF3741)-RELATED"/>
    <property type="match status" value="1"/>
</dbReference>
<evidence type="ECO:0000259" key="1">
    <source>
        <dbReference type="Pfam" id="PF12552"/>
    </source>
</evidence>
<dbReference type="AlphaFoldDB" id="A0AAQ3RPJ4"/>
<dbReference type="InterPro" id="IPR022212">
    <property type="entry name" value="DUF3741"/>
</dbReference>
<proteinExistence type="predicted"/>